<gene>
    <name evidence="1" type="ORF">LCGC14_1060950</name>
</gene>
<dbReference type="Gene3D" id="3.90.320.10">
    <property type="match status" value="1"/>
</dbReference>
<organism evidence="1">
    <name type="scientific">marine sediment metagenome</name>
    <dbReference type="NCBI Taxonomy" id="412755"/>
    <lineage>
        <taxon>unclassified sequences</taxon>
        <taxon>metagenomes</taxon>
        <taxon>ecological metagenomes</taxon>
    </lineage>
</organism>
<comment type="caution">
    <text evidence="1">The sequence shown here is derived from an EMBL/GenBank/DDBJ whole genome shotgun (WGS) entry which is preliminary data.</text>
</comment>
<proteinExistence type="predicted"/>
<reference evidence="1" key="1">
    <citation type="journal article" date="2015" name="Nature">
        <title>Complex archaea that bridge the gap between prokaryotes and eukaryotes.</title>
        <authorList>
            <person name="Spang A."/>
            <person name="Saw J.H."/>
            <person name="Jorgensen S.L."/>
            <person name="Zaremba-Niedzwiedzka K."/>
            <person name="Martijn J."/>
            <person name="Lind A.E."/>
            <person name="van Eijk R."/>
            <person name="Schleper C."/>
            <person name="Guy L."/>
            <person name="Ettema T.J."/>
        </authorList>
    </citation>
    <scope>NUCLEOTIDE SEQUENCE</scope>
</reference>
<evidence type="ECO:0008006" key="2">
    <source>
        <dbReference type="Google" id="ProtNLM"/>
    </source>
</evidence>
<dbReference type="EMBL" id="LAZR01004502">
    <property type="protein sequence ID" value="KKN08029.1"/>
    <property type="molecule type" value="Genomic_DNA"/>
</dbReference>
<evidence type="ECO:0000313" key="1">
    <source>
        <dbReference type="EMBL" id="KKN08029.1"/>
    </source>
</evidence>
<dbReference type="AlphaFoldDB" id="A0A0F9MQN5"/>
<sequence>MAKKTAPETGEKLIKLSPTQLSLFNNCPRCYWNDKIKGLKRPTGPFPTILNAMDQKIKNYFDYYRKTGDMPPNVKLKGNLFKDIALLKSWRNWQSTPLKYKDPILNIELSGALDDCLTYKQYYMPLDFKLTGYIPKYDYEKYYKTQLSSYGLMLDAKGYSTCGEGFLLYVIPDEMDFSGITYITQAYTIKIDINSVKHDMKCAAMVLRNEVPPEPPETCIYCKYHRARNEINV</sequence>
<accession>A0A0F9MQN5</accession>
<name>A0A0F9MQN5_9ZZZZ</name>
<dbReference type="InterPro" id="IPR011604">
    <property type="entry name" value="PDDEXK-like_dom_sf"/>
</dbReference>
<protein>
    <recommendedName>
        <fullName evidence="2">PD-(D/E)XK endonuclease-like domain-containing protein</fullName>
    </recommendedName>
</protein>